<sequence>MGTLNCIPPYNLNGVTIRVGSKPNNIILLYHIA</sequence>
<dbReference type="AlphaFoldDB" id="A0A0E9VEZ0"/>
<name>A0A0E9VEZ0_ANGAN</name>
<accession>A0A0E9VEZ0</accession>
<organism evidence="1">
    <name type="scientific">Anguilla anguilla</name>
    <name type="common">European freshwater eel</name>
    <name type="synonym">Muraena anguilla</name>
    <dbReference type="NCBI Taxonomy" id="7936"/>
    <lineage>
        <taxon>Eukaryota</taxon>
        <taxon>Metazoa</taxon>
        <taxon>Chordata</taxon>
        <taxon>Craniata</taxon>
        <taxon>Vertebrata</taxon>
        <taxon>Euteleostomi</taxon>
        <taxon>Actinopterygii</taxon>
        <taxon>Neopterygii</taxon>
        <taxon>Teleostei</taxon>
        <taxon>Anguilliformes</taxon>
        <taxon>Anguillidae</taxon>
        <taxon>Anguilla</taxon>
    </lineage>
</organism>
<evidence type="ECO:0000313" key="1">
    <source>
        <dbReference type="EMBL" id="JAH76025.1"/>
    </source>
</evidence>
<proteinExistence type="predicted"/>
<protein>
    <submittedName>
        <fullName evidence="1">Uncharacterized protein</fullName>
    </submittedName>
</protein>
<reference evidence="1" key="2">
    <citation type="journal article" date="2015" name="Fish Shellfish Immunol.">
        <title>Early steps in the European eel (Anguilla anguilla)-Vibrio vulnificus interaction in the gills: Role of the RtxA13 toxin.</title>
        <authorList>
            <person name="Callol A."/>
            <person name="Pajuelo D."/>
            <person name="Ebbesson L."/>
            <person name="Teles M."/>
            <person name="MacKenzie S."/>
            <person name="Amaro C."/>
        </authorList>
    </citation>
    <scope>NUCLEOTIDE SEQUENCE</scope>
</reference>
<reference evidence="1" key="1">
    <citation type="submission" date="2014-11" db="EMBL/GenBank/DDBJ databases">
        <authorList>
            <person name="Amaro Gonzalez C."/>
        </authorList>
    </citation>
    <scope>NUCLEOTIDE SEQUENCE</scope>
</reference>
<dbReference type="EMBL" id="GBXM01032552">
    <property type="protein sequence ID" value="JAH76025.1"/>
    <property type="molecule type" value="Transcribed_RNA"/>
</dbReference>